<comment type="caution">
    <text evidence="4">The sequence shown here is derived from an EMBL/GenBank/DDBJ whole genome shotgun (WGS) entry which is preliminary data.</text>
</comment>
<feature type="chain" id="PRO_5020939992" evidence="1">
    <location>
        <begin position="20"/>
        <end position="599"/>
    </location>
</feature>
<dbReference type="RefSeq" id="WP_129017890.1">
    <property type="nucleotide sequence ID" value="NZ_SDDZ01000007.1"/>
</dbReference>
<evidence type="ECO:0000313" key="4">
    <source>
        <dbReference type="EMBL" id="RXJ49489.1"/>
    </source>
</evidence>
<dbReference type="EMBL" id="SDDZ01000007">
    <property type="protein sequence ID" value="RXJ49489.1"/>
    <property type="molecule type" value="Genomic_DNA"/>
</dbReference>
<keyword evidence="5" id="KW-1185">Reference proteome</keyword>
<dbReference type="PANTHER" id="PTHR46825:SF15">
    <property type="entry name" value="BETA-LACTAMASE-RELATED DOMAIN-CONTAINING PROTEIN"/>
    <property type="match status" value="1"/>
</dbReference>
<organism evidence="4 5">
    <name type="scientific">Gelidibacter gilvus</name>
    <dbReference type="NCBI Taxonomy" id="59602"/>
    <lineage>
        <taxon>Bacteria</taxon>
        <taxon>Pseudomonadati</taxon>
        <taxon>Bacteroidota</taxon>
        <taxon>Flavobacteriia</taxon>
        <taxon>Flavobacteriales</taxon>
        <taxon>Flavobacteriaceae</taxon>
        <taxon>Gelidibacter</taxon>
    </lineage>
</organism>
<dbReference type="SUPFAM" id="SSF56601">
    <property type="entry name" value="beta-lactamase/transpeptidase-like"/>
    <property type="match status" value="1"/>
</dbReference>
<sequence length="599" mass="67751">MKKFICIFFCLALFTSTYAQTDKRLKGLDKDLNTILEVTKAPGFAVAVVDGDKIIYSKGFGYSDYENKTPVDANTLFAIGSSTKAFTSAILGQLRSEDKLSFDDSPLKHIPELKFYNDNLNNHVIIKDLMRHSTGLPRHDLSWYLFPSADKDSLIARIAYQEPFTGIRQEWHYNNFMFLAQGVIAEKITGQSWEENIKTRFFEPLGMSRSQTLLSELQKTDNAAFGYELKKDGKISKMDYYDISGMSPAGSIYSSANDMAKWLRMWINKGKHNDQEILSEAYINEAISSQVVMNAALPEEENPDLFFANYGYGWMTMSYRGHYRVEHGGNIDGFSASAAFFPSDKLGIVVLANQNGSSVPSLVRNTIADRLLGGKTTDWVKRFVDAQEKAKKMETELKLEDSETTQVKNTRPSHVMQEYTGSYENAGYGSFNIVVINDSLFLNFKRKKLYLKHYHYDVFEPYEVNKTGIDTTASGTMRLNFATGDGGNIIQVAMKTEAALDPIAFKRTPNTIDVSSADLEMYVGDYNLMGTTLKIYIKNETVLYLFVPGQPEYELMPTEKHKFSLKVADGFKIEFFETDNTITDMNLIQPNGTFKAKKE</sequence>
<gene>
    <name evidence="4" type="ORF">ESZ48_12835</name>
</gene>
<dbReference type="Pfam" id="PF00144">
    <property type="entry name" value="Beta-lactamase"/>
    <property type="match status" value="1"/>
</dbReference>
<dbReference type="Pfam" id="PF11954">
    <property type="entry name" value="DUF3471"/>
    <property type="match status" value="1"/>
</dbReference>
<feature type="domain" description="Beta-lactamase-related" evidence="2">
    <location>
        <begin position="39"/>
        <end position="364"/>
    </location>
</feature>
<accession>A0A4Q0XHL5</accession>
<evidence type="ECO:0000256" key="1">
    <source>
        <dbReference type="SAM" id="SignalP"/>
    </source>
</evidence>
<dbReference type="Proteomes" id="UP000289792">
    <property type="component" value="Unassembled WGS sequence"/>
</dbReference>
<dbReference type="OrthoDB" id="1522765at2"/>
<dbReference type="Gene3D" id="2.40.128.600">
    <property type="match status" value="1"/>
</dbReference>
<name>A0A4Q0XHL5_9FLAO</name>
<keyword evidence="1" id="KW-0732">Signal</keyword>
<proteinExistence type="predicted"/>
<evidence type="ECO:0000259" key="3">
    <source>
        <dbReference type="Pfam" id="PF11954"/>
    </source>
</evidence>
<reference evidence="4 5" key="1">
    <citation type="submission" date="2019-01" db="EMBL/GenBank/DDBJ databases">
        <title>Genome sequence of the Antarctic species Gelidibacter gilvus ACAM 158(T).</title>
        <authorList>
            <person name="Bowman J.P."/>
        </authorList>
    </citation>
    <scope>NUCLEOTIDE SEQUENCE [LARGE SCALE GENOMIC DNA]</scope>
    <source>
        <strain evidence="4 5">IC158</strain>
    </source>
</reference>
<keyword evidence="4" id="KW-0378">Hydrolase</keyword>
<dbReference type="InterPro" id="IPR001466">
    <property type="entry name" value="Beta-lactam-related"/>
</dbReference>
<dbReference type="AlphaFoldDB" id="A0A4Q0XHL5"/>
<dbReference type="PANTHER" id="PTHR46825">
    <property type="entry name" value="D-ALANYL-D-ALANINE-CARBOXYPEPTIDASE/ENDOPEPTIDASE AMPH"/>
    <property type="match status" value="1"/>
</dbReference>
<evidence type="ECO:0000259" key="2">
    <source>
        <dbReference type="Pfam" id="PF00144"/>
    </source>
</evidence>
<dbReference type="Gene3D" id="3.40.710.10">
    <property type="entry name" value="DD-peptidase/beta-lactamase superfamily"/>
    <property type="match status" value="1"/>
</dbReference>
<dbReference type="InterPro" id="IPR021860">
    <property type="entry name" value="Peptidase_S12_Pab87-rel_C"/>
</dbReference>
<dbReference type="InterPro" id="IPR050491">
    <property type="entry name" value="AmpC-like"/>
</dbReference>
<protein>
    <submittedName>
        <fullName evidence="4">Serine hydrolase</fullName>
    </submittedName>
</protein>
<dbReference type="GO" id="GO:0016787">
    <property type="term" value="F:hydrolase activity"/>
    <property type="evidence" value="ECO:0007669"/>
    <property type="project" value="UniProtKB-KW"/>
</dbReference>
<feature type="domain" description="Peptidase S12 Pab87-related C-terminal" evidence="3">
    <location>
        <begin position="406"/>
        <end position="501"/>
    </location>
</feature>
<evidence type="ECO:0000313" key="5">
    <source>
        <dbReference type="Proteomes" id="UP000289792"/>
    </source>
</evidence>
<dbReference type="InterPro" id="IPR012338">
    <property type="entry name" value="Beta-lactam/transpept-like"/>
</dbReference>
<feature type="signal peptide" evidence="1">
    <location>
        <begin position="1"/>
        <end position="19"/>
    </location>
</feature>